<proteinExistence type="predicted"/>
<evidence type="ECO:0000313" key="3">
    <source>
        <dbReference type="Proteomes" id="UP000685013"/>
    </source>
</evidence>
<feature type="non-terminal residue" evidence="2">
    <location>
        <position position="1"/>
    </location>
</feature>
<dbReference type="PANTHER" id="PTHR39741">
    <property type="entry name" value="F-BOX DOMAIN CONTAINING PROTEIN, EXPRESSED"/>
    <property type="match status" value="1"/>
</dbReference>
<dbReference type="InterPro" id="IPR001810">
    <property type="entry name" value="F-box_dom"/>
</dbReference>
<evidence type="ECO:0000259" key="1">
    <source>
        <dbReference type="PROSITE" id="PS50181"/>
    </source>
</evidence>
<accession>A0AAV6MLJ1</accession>
<dbReference type="CDD" id="cd22162">
    <property type="entry name" value="F-box_AtSKIP3-like"/>
    <property type="match status" value="1"/>
</dbReference>
<name>A0AAV6MLJ1_9ROSI</name>
<reference evidence="2 3" key="1">
    <citation type="journal article" date="2021" name="Hortic Res">
        <title>The domestication of Cucurbita argyrosperma as revealed by the genome of its wild relative.</title>
        <authorList>
            <person name="Barrera-Redondo J."/>
            <person name="Sanchez-de la Vega G."/>
            <person name="Aguirre-Liguori J.A."/>
            <person name="Castellanos-Morales G."/>
            <person name="Gutierrez-Guerrero Y.T."/>
            <person name="Aguirre-Dugua X."/>
            <person name="Aguirre-Planter E."/>
            <person name="Tenaillon M.I."/>
            <person name="Lira-Saade R."/>
            <person name="Eguiarte L.E."/>
        </authorList>
    </citation>
    <scope>NUCLEOTIDE SEQUENCE [LARGE SCALE GENOMIC DNA]</scope>
    <source>
        <strain evidence="2">JBR-2021</strain>
    </source>
</reference>
<dbReference type="Proteomes" id="UP000685013">
    <property type="component" value="Chromosome 14"/>
</dbReference>
<sequence>MGANLSNNSGRNGPPLMSGLEDMPENCVALVLMHMDPPEICKLAGVNRMFRGAASADFIWESKLPCNYQFLMDKALEFNEKEKRTANLRKKDVYSKLCKRNTLNGVWKEFWLNKRTGELSMAISWKALSITGIDDRRYWNHISTEESRFQMIAYLQQTWWLEVNGELKFQFPEGRYAVFFRLHLGKPSKRLGRRVCYTDQVHGWDIKPVRFQLTTSDNQHTESRCFLGSPGNWLNYHVGDFTVESSGKNNRTLSVSDESLVLEAAAFSYGKLPEMEVRLDFLDLLPLDMSRKILMCFDDVSDIVRASAVSRRWQHLVLGNGLSKHLCFRSFPHLSRVASIVEVTNSEVNGNEEAACSSSRDSKSVQRDHRVYSYLAHASASFLMRNCILEAITASSTDNDPEESITNTLEARDLIARRASYWSSKGHFKPDVSETLIYKLVSNLCVVTEINIRPFQAFFQSGSPIYSSKAVRFRFGHLKHVMDLRSDLAGELHRGSTKEMFTWTYTSPEFPMAQENCLQKFKLPQPVLCIGGILQIELLGRVQRQETMLCSTYAFLMFKLSDDHYRLHLISKSSNRHGSSF</sequence>
<comment type="caution">
    <text evidence="2">The sequence shown here is derived from an EMBL/GenBank/DDBJ whole genome shotgun (WGS) entry which is preliminary data.</text>
</comment>
<dbReference type="AlphaFoldDB" id="A0AAV6MLJ1"/>
<gene>
    <name evidence="2" type="primary">PP2A13</name>
    <name evidence="2" type="ORF">SDJN03_22589</name>
</gene>
<evidence type="ECO:0000313" key="2">
    <source>
        <dbReference type="EMBL" id="KAG6582587.1"/>
    </source>
</evidence>
<dbReference type="EMBL" id="JAGKQH010000014">
    <property type="protein sequence ID" value="KAG6582587.1"/>
    <property type="molecule type" value="Genomic_DNA"/>
</dbReference>
<dbReference type="PANTHER" id="PTHR39741:SF14">
    <property type="entry name" value="F-BOX DOMAIN-CONTAINING PROTEIN"/>
    <property type="match status" value="1"/>
</dbReference>
<dbReference type="InterPro" id="IPR025886">
    <property type="entry name" value="PP2-like"/>
</dbReference>
<dbReference type="Pfam" id="PF00646">
    <property type="entry name" value="F-box"/>
    <property type="match status" value="1"/>
</dbReference>
<dbReference type="Pfam" id="PF14299">
    <property type="entry name" value="PP2"/>
    <property type="match status" value="1"/>
</dbReference>
<keyword evidence="3" id="KW-1185">Reference proteome</keyword>
<organism evidence="2 3">
    <name type="scientific">Cucurbita argyrosperma subsp. sororia</name>
    <dbReference type="NCBI Taxonomy" id="37648"/>
    <lineage>
        <taxon>Eukaryota</taxon>
        <taxon>Viridiplantae</taxon>
        <taxon>Streptophyta</taxon>
        <taxon>Embryophyta</taxon>
        <taxon>Tracheophyta</taxon>
        <taxon>Spermatophyta</taxon>
        <taxon>Magnoliopsida</taxon>
        <taxon>eudicotyledons</taxon>
        <taxon>Gunneridae</taxon>
        <taxon>Pentapetalae</taxon>
        <taxon>rosids</taxon>
        <taxon>fabids</taxon>
        <taxon>Cucurbitales</taxon>
        <taxon>Cucurbitaceae</taxon>
        <taxon>Cucurbiteae</taxon>
        <taxon>Cucurbita</taxon>
    </lineage>
</organism>
<dbReference type="PROSITE" id="PS50181">
    <property type="entry name" value="FBOX"/>
    <property type="match status" value="1"/>
</dbReference>
<feature type="domain" description="F-box" evidence="1">
    <location>
        <begin position="17"/>
        <end position="63"/>
    </location>
</feature>
<dbReference type="SMART" id="SM00256">
    <property type="entry name" value="FBOX"/>
    <property type="match status" value="2"/>
</dbReference>
<protein>
    <submittedName>
        <fullName evidence="2">F-box protein PP2-A13</fullName>
    </submittedName>
</protein>
<dbReference type="Pfam" id="PF12937">
    <property type="entry name" value="F-box-like"/>
    <property type="match status" value="1"/>
</dbReference>
<dbReference type="InterPro" id="IPR055336">
    <property type="entry name" value="At4g00755-like"/>
</dbReference>